<feature type="domain" description="Glycosyltransferase family 18 catalytic" evidence="16">
    <location>
        <begin position="198"/>
        <end position="761"/>
    </location>
</feature>
<evidence type="ECO:0000256" key="10">
    <source>
        <dbReference type="ARBA" id="ARBA00022968"/>
    </source>
</evidence>
<reference evidence="18" key="1">
    <citation type="submission" date="2021-04" db="EMBL/GenBank/DDBJ databases">
        <authorList>
            <consortium name="Molecular Ecology Group"/>
        </authorList>
    </citation>
    <scope>NUCLEOTIDE SEQUENCE</scope>
</reference>
<evidence type="ECO:0000256" key="4">
    <source>
        <dbReference type="ARBA" id="ARBA00007477"/>
    </source>
</evidence>
<evidence type="ECO:0000256" key="9">
    <source>
        <dbReference type="ARBA" id="ARBA00022692"/>
    </source>
</evidence>
<dbReference type="GO" id="GO:0030144">
    <property type="term" value="F:alpha-1,6-mannosylglycoprotein 6-beta-N-acetylglucosaminyltransferase activity"/>
    <property type="evidence" value="ECO:0007669"/>
    <property type="project" value="UniProtKB-EC"/>
</dbReference>
<dbReference type="Proteomes" id="UP000678393">
    <property type="component" value="Unassembled WGS sequence"/>
</dbReference>
<dbReference type="Pfam" id="PF15024">
    <property type="entry name" value="Glyco_transf_18"/>
    <property type="match status" value="1"/>
</dbReference>
<keyword evidence="12" id="KW-0333">Golgi apparatus</keyword>
<keyword evidence="7" id="KW-0328">Glycosyltransferase</keyword>
<organism evidence="18 19">
    <name type="scientific">Candidula unifasciata</name>
    <dbReference type="NCBI Taxonomy" id="100452"/>
    <lineage>
        <taxon>Eukaryota</taxon>
        <taxon>Metazoa</taxon>
        <taxon>Spiralia</taxon>
        <taxon>Lophotrochozoa</taxon>
        <taxon>Mollusca</taxon>
        <taxon>Gastropoda</taxon>
        <taxon>Heterobranchia</taxon>
        <taxon>Euthyneura</taxon>
        <taxon>Panpulmonata</taxon>
        <taxon>Eupulmonata</taxon>
        <taxon>Stylommatophora</taxon>
        <taxon>Helicina</taxon>
        <taxon>Helicoidea</taxon>
        <taxon>Geomitridae</taxon>
        <taxon>Candidula</taxon>
    </lineage>
</organism>
<gene>
    <name evidence="18" type="ORF">CUNI_LOCUS4737</name>
</gene>
<dbReference type="PANTHER" id="PTHR15075:SF2">
    <property type="entry name" value="ALPHA-1,6-MANNOSYLGLYCOPROTEIN 6-BETA-N-ACETYLGLUCOSAMINYLTRANSFERASE"/>
    <property type="match status" value="1"/>
</dbReference>
<evidence type="ECO:0000256" key="2">
    <source>
        <dbReference type="ARBA" id="ARBA00004613"/>
    </source>
</evidence>
<dbReference type="GO" id="GO:0000139">
    <property type="term" value="C:Golgi membrane"/>
    <property type="evidence" value="ECO:0007669"/>
    <property type="project" value="UniProtKB-SubCell"/>
</dbReference>
<keyword evidence="14" id="KW-0325">Glycoprotein</keyword>
<keyword evidence="9" id="KW-0812">Transmembrane</keyword>
<evidence type="ECO:0000256" key="12">
    <source>
        <dbReference type="ARBA" id="ARBA00023034"/>
    </source>
</evidence>
<evidence type="ECO:0000313" key="19">
    <source>
        <dbReference type="Proteomes" id="UP000678393"/>
    </source>
</evidence>
<comment type="subcellular location">
    <subcellularLocation>
        <location evidence="1">Golgi apparatus membrane</location>
        <topology evidence="1">Single-pass type II membrane protein</topology>
    </subcellularLocation>
    <subcellularLocation>
        <location evidence="2">Secreted</location>
    </subcellularLocation>
</comment>
<dbReference type="GO" id="GO:0005576">
    <property type="term" value="C:extracellular region"/>
    <property type="evidence" value="ECO:0007669"/>
    <property type="project" value="UniProtKB-SubCell"/>
</dbReference>
<evidence type="ECO:0000256" key="8">
    <source>
        <dbReference type="ARBA" id="ARBA00022679"/>
    </source>
</evidence>
<evidence type="ECO:0000256" key="11">
    <source>
        <dbReference type="ARBA" id="ARBA00022989"/>
    </source>
</evidence>
<dbReference type="PANTHER" id="PTHR15075">
    <property type="entry name" value="ALPHA-MANNOSIDE BETA-1,6-N-ACETYLGLUCOSAMINYLTRANSFERASE"/>
    <property type="match status" value="1"/>
</dbReference>
<keyword evidence="6" id="KW-0964">Secreted</keyword>
<dbReference type="InterPro" id="IPR052105">
    <property type="entry name" value="MGAT5_Glycosyltransferase"/>
</dbReference>
<keyword evidence="13" id="KW-0472">Membrane</keyword>
<dbReference type="InterPro" id="IPR027833">
    <property type="entry name" value="MGT5A-like_N"/>
</dbReference>
<name>A0A8S3YQ50_9EUPU</name>
<sequence length="777" mass="88318">MVRSSSSKWPPRLLRMPMVRRLMVVLAVVAVLWSFTFVNISLVFGQAQPRDSSIVKAEIIQLSEEYIKALAKENGDIVDGPYAGRFTAFDLKKTIAVLLESMLARINRLEIFVNNVTNGSLFSDNSSLSSFSALAASVHQDTAARQGLEGKKGRILSAEDLLQGKSEKCELTDEDKTQFPECPQKIEWMRKMWKSDPCYAGYGVDGSDCSIIMYLSEVEEFCPRRVWSGSENRTMVDTRVTYASVTLELQPLLNILVDPNERQGYAWIRLRISRMWHRWVDAASSLVAKYHLNNRPKQKILVHLGLLSKQSGWKFAEMQFKGGPLGELVQWSDLISTLYILGHEITVTSEVEQLVEILNHVPAAKTPCQSRKELPVHLIYTDIMGLIQFKKRLKAGYAKFSILLNILTSTNMKNGRQKMVQCCLYPHQLISYWGRIVIKRFQLLEFFVSHSPDNSFMGFVVDRVLNDSDTLNNKSNIAVVYGKNDYMWEGKKAYLDVIHSRLEVHGTVYEDPQQKLKHVPDYVINHGILTGVDLHKLLQKAKIFVGLGFPYEGPAPLEAIANGAVFLNPKFDPPHSSKNNKFFKGKPTQREIVSQHPYAETFIGEPYVYTININNTKEVAAIVDRILSNNKFSSFLPYEYTEEGMLQRMNVFIENQNFCSFQRNQVRWPPRQSVEIVFGEPGKSCKDACWVKGRICAPSYFPELNTKEMLGNHTDCQSMTHSANIYYPAFDTKSRACTTQDEPLLFSCVGGMDTLQRLCPCRDYIPGQTALCTSCQR</sequence>
<evidence type="ECO:0000256" key="15">
    <source>
        <dbReference type="ARBA" id="ARBA00048243"/>
    </source>
</evidence>
<comment type="pathway">
    <text evidence="3">Protein modification; protein glycosylation.</text>
</comment>
<dbReference type="GO" id="GO:0006487">
    <property type="term" value="P:protein N-linked glycosylation"/>
    <property type="evidence" value="ECO:0007669"/>
    <property type="project" value="TreeGrafter"/>
</dbReference>
<evidence type="ECO:0000256" key="5">
    <source>
        <dbReference type="ARBA" id="ARBA00012671"/>
    </source>
</evidence>
<feature type="domain" description="MGT5A-like N-terminal" evidence="17">
    <location>
        <begin position="16"/>
        <end position="120"/>
    </location>
</feature>
<keyword evidence="10" id="KW-0735">Signal-anchor</keyword>
<dbReference type="EC" id="2.4.1.155" evidence="5"/>
<evidence type="ECO:0000313" key="18">
    <source>
        <dbReference type="EMBL" id="CAG5119179.1"/>
    </source>
</evidence>
<evidence type="ECO:0000256" key="7">
    <source>
        <dbReference type="ARBA" id="ARBA00022676"/>
    </source>
</evidence>
<comment type="caution">
    <text evidence="18">The sequence shown here is derived from an EMBL/GenBank/DDBJ whole genome shotgun (WGS) entry which is preliminary data.</text>
</comment>
<evidence type="ECO:0000256" key="1">
    <source>
        <dbReference type="ARBA" id="ARBA00004323"/>
    </source>
</evidence>
<dbReference type="InterPro" id="IPR026116">
    <property type="entry name" value="GT18_cat"/>
</dbReference>
<comment type="similarity">
    <text evidence="4">Belongs to the glycosyltransferase 18 family.</text>
</comment>
<dbReference type="OrthoDB" id="2113294at2759"/>
<evidence type="ECO:0000256" key="14">
    <source>
        <dbReference type="ARBA" id="ARBA00023180"/>
    </source>
</evidence>
<evidence type="ECO:0000256" key="13">
    <source>
        <dbReference type="ARBA" id="ARBA00023136"/>
    </source>
</evidence>
<evidence type="ECO:0000259" key="17">
    <source>
        <dbReference type="Pfam" id="PF15027"/>
    </source>
</evidence>
<evidence type="ECO:0000259" key="16">
    <source>
        <dbReference type="Pfam" id="PF15024"/>
    </source>
</evidence>
<accession>A0A8S3YQ50</accession>
<protein>
    <recommendedName>
        <fullName evidence="5">alpha-1,6-mannosyl-glycoprotein 6-beta-N-acetylglucosaminyltransferase</fullName>
        <ecNumber evidence="5">2.4.1.155</ecNumber>
    </recommendedName>
</protein>
<comment type="catalytic activity">
    <reaction evidence="15">
        <text>N(4)-{beta-D-GlcNAc-(1-&gt;2)-[beta-D-GlcNAc-(1-&gt;4)]-alpha-D-Man-(1-&gt;3)-[beta-D-GlcNAc-(1-&gt;2)-alpha-D-Man-(1-&gt;6)]-beta-D-Man-(1-&gt;4)-beta-D-GlcNAc-(1-&gt;4)-beta-D-GlcNAc}-L-asparaginyl-[protein] + UDP-N-acetyl-alpha-D-glucosamine = N(4)-{beta-D-GlcNAc-(1-&gt;2)-[beta-D-GlcNAc-(1-&gt;4)]-alpha-D-Man-(1-&gt;3)-[beta-D-GlcNAc-(1-&gt;2)-[beta-D-GlcNAc-(1-&gt;6)]-alpha-D-Man-(1-&gt;6)]-beta-D-Man-(1-&gt;4)-beta-D-GlcNAc-(1-&gt;4)-beta-D-GlcNAc}-L-asparaginyl-[protein] + UDP + H(+)</text>
        <dbReference type="Rhea" id="RHEA:16921"/>
        <dbReference type="Rhea" id="RHEA-COMP:14374"/>
        <dbReference type="Rhea" id="RHEA-COMP:14377"/>
        <dbReference type="ChEBI" id="CHEBI:15378"/>
        <dbReference type="ChEBI" id="CHEBI:57705"/>
        <dbReference type="ChEBI" id="CHEBI:58223"/>
        <dbReference type="ChEBI" id="CHEBI:139507"/>
        <dbReference type="ChEBI" id="CHEBI:139510"/>
        <dbReference type="EC" id="2.4.1.155"/>
    </reaction>
</comment>
<proteinExistence type="inferred from homology"/>
<evidence type="ECO:0000256" key="6">
    <source>
        <dbReference type="ARBA" id="ARBA00022525"/>
    </source>
</evidence>
<keyword evidence="8" id="KW-0808">Transferase</keyword>
<keyword evidence="19" id="KW-1185">Reference proteome</keyword>
<dbReference type="EMBL" id="CAJHNH020000668">
    <property type="protein sequence ID" value="CAG5119179.1"/>
    <property type="molecule type" value="Genomic_DNA"/>
</dbReference>
<evidence type="ECO:0000256" key="3">
    <source>
        <dbReference type="ARBA" id="ARBA00004922"/>
    </source>
</evidence>
<dbReference type="AlphaFoldDB" id="A0A8S3YQ50"/>
<keyword evidence="11" id="KW-1133">Transmembrane helix</keyword>
<dbReference type="Pfam" id="PF15027">
    <property type="entry name" value="MGT5A_N"/>
    <property type="match status" value="1"/>
</dbReference>